<reference evidence="2" key="1">
    <citation type="journal article" date="2020" name="Nature">
        <title>Giant virus diversity and host interactions through global metagenomics.</title>
        <authorList>
            <person name="Schulz F."/>
            <person name="Roux S."/>
            <person name="Paez-Espino D."/>
            <person name="Jungbluth S."/>
            <person name="Walsh D.A."/>
            <person name="Denef V.J."/>
            <person name="McMahon K.D."/>
            <person name="Konstantinidis K.T."/>
            <person name="Eloe-Fadrosh E.A."/>
            <person name="Kyrpides N.C."/>
            <person name="Woyke T."/>
        </authorList>
    </citation>
    <scope>NUCLEOTIDE SEQUENCE</scope>
    <source>
        <strain evidence="2">GVMAG-M-3300023184-13</strain>
    </source>
</reference>
<protein>
    <submittedName>
        <fullName evidence="2">Uncharacterized protein</fullName>
    </submittedName>
</protein>
<keyword evidence="1" id="KW-0472">Membrane</keyword>
<dbReference type="AlphaFoldDB" id="A0A6C0HKH3"/>
<organism evidence="2">
    <name type="scientific">viral metagenome</name>
    <dbReference type="NCBI Taxonomy" id="1070528"/>
    <lineage>
        <taxon>unclassified sequences</taxon>
        <taxon>metagenomes</taxon>
        <taxon>organismal metagenomes</taxon>
    </lineage>
</organism>
<name>A0A6C0HKH3_9ZZZZ</name>
<dbReference type="EMBL" id="MN739979">
    <property type="protein sequence ID" value="QHT81168.1"/>
    <property type="molecule type" value="Genomic_DNA"/>
</dbReference>
<evidence type="ECO:0000313" key="2">
    <source>
        <dbReference type="EMBL" id="QHT81168.1"/>
    </source>
</evidence>
<keyword evidence="1" id="KW-0812">Transmembrane</keyword>
<keyword evidence="1" id="KW-1133">Transmembrane helix</keyword>
<proteinExistence type="predicted"/>
<evidence type="ECO:0000256" key="1">
    <source>
        <dbReference type="SAM" id="Phobius"/>
    </source>
</evidence>
<accession>A0A6C0HKH3</accession>
<sequence>MFIYDWVLPVCIGIICTCFLMAILYTDVGAQHFTNLVAITESNSMQNNANNANNAKTANSNLPITSAVYNYYPQTPLNIPILKDQNINTSINNRAFINQPSSEYNAHTTAYYGEFPYPLPMQKWIPTNIDSVKANIDK</sequence>
<feature type="transmembrane region" description="Helical" evidence="1">
    <location>
        <begin position="6"/>
        <end position="25"/>
    </location>
</feature>